<evidence type="ECO:0000313" key="3">
    <source>
        <dbReference type="RefSeq" id="XP_021108253.1"/>
    </source>
</evidence>
<accession>A0AAX6SK66</accession>
<evidence type="ECO:0000313" key="2">
    <source>
        <dbReference type="Proteomes" id="UP000694906"/>
    </source>
</evidence>
<feature type="compositionally biased region" description="Basic and acidic residues" evidence="1">
    <location>
        <begin position="189"/>
        <end position="200"/>
    </location>
</feature>
<evidence type="ECO:0000256" key="1">
    <source>
        <dbReference type="SAM" id="MobiDB-lite"/>
    </source>
</evidence>
<feature type="compositionally biased region" description="Basic and acidic residues" evidence="1">
    <location>
        <begin position="221"/>
        <end position="243"/>
    </location>
</feature>
<proteinExistence type="predicted"/>
<name>A0AAX6SK66_HETGA</name>
<dbReference type="RefSeq" id="XP_021108253.1">
    <property type="nucleotide sequence ID" value="XM_021252594.1"/>
</dbReference>
<sequence length="363" mass="38975">MGLSLSPGRLNPAPAIRDTAAGEDGANTPNSQGARGRTPSRPGSRHHPSRNALPASNTAAVATASGFMAKAQAPLPLPPPPPPRAEEIGSRGINMSALRVEIAIYGTPCAPTQSLCFDLFNDANGSLQGLQHCLVSLLQRQGSLFLRGRQLRLEGFLPVSPRGSQGTSPRGSVIRCHQPAPRHRGPPHRTGDRPSDGSDLERLASCRRHLGTRAATLRDHATSAAADLRRGRLSRESARERRTQTTALPRQENVSLFVHTQNQLPSSTADSFTSGADLFYFRIRQPDVGSDVRANMSSPAPWGRCGGSGAVFELWGSLLPGRLGLPSLKDDLEEESVTEGYHPGRFGGRQDITYEPVCEQEIQ</sequence>
<reference evidence="3" key="1">
    <citation type="submission" date="2025-08" db="UniProtKB">
        <authorList>
            <consortium name="RefSeq"/>
        </authorList>
    </citation>
    <scope>IDENTIFICATION</scope>
</reference>
<organism evidence="2 3">
    <name type="scientific">Heterocephalus glaber</name>
    <name type="common">Naked mole rat</name>
    <dbReference type="NCBI Taxonomy" id="10181"/>
    <lineage>
        <taxon>Eukaryota</taxon>
        <taxon>Metazoa</taxon>
        <taxon>Chordata</taxon>
        <taxon>Craniata</taxon>
        <taxon>Vertebrata</taxon>
        <taxon>Euteleostomi</taxon>
        <taxon>Mammalia</taxon>
        <taxon>Eutheria</taxon>
        <taxon>Euarchontoglires</taxon>
        <taxon>Glires</taxon>
        <taxon>Rodentia</taxon>
        <taxon>Hystricomorpha</taxon>
        <taxon>Bathyergidae</taxon>
        <taxon>Heterocephalus</taxon>
    </lineage>
</organism>
<protein>
    <submittedName>
        <fullName evidence="3">Uncharacterized protein LOC101704017</fullName>
    </submittedName>
</protein>
<keyword evidence="2" id="KW-1185">Reference proteome</keyword>
<gene>
    <name evidence="3" type="primary">LOC101704017</name>
</gene>
<dbReference type="GeneID" id="101704017"/>
<dbReference type="Proteomes" id="UP000694906">
    <property type="component" value="Unplaced"/>
</dbReference>
<feature type="region of interest" description="Disordered" evidence="1">
    <location>
        <begin position="160"/>
        <end position="200"/>
    </location>
</feature>
<feature type="region of interest" description="Disordered" evidence="1">
    <location>
        <begin position="221"/>
        <end position="245"/>
    </location>
</feature>
<feature type="region of interest" description="Disordered" evidence="1">
    <location>
        <begin position="1"/>
        <end position="57"/>
    </location>
</feature>
<dbReference type="AlphaFoldDB" id="A0AAX6SK66"/>